<proteinExistence type="predicted"/>
<reference evidence="2" key="1">
    <citation type="journal article" date="2020" name="Nature">
        <title>Giant virus diversity and host interactions through global metagenomics.</title>
        <authorList>
            <person name="Schulz F."/>
            <person name="Roux S."/>
            <person name="Paez-Espino D."/>
            <person name="Jungbluth S."/>
            <person name="Walsh D.A."/>
            <person name="Denef V.J."/>
            <person name="McMahon K.D."/>
            <person name="Konstantinidis K.T."/>
            <person name="Eloe-Fadrosh E.A."/>
            <person name="Kyrpides N.C."/>
            <person name="Woyke T."/>
        </authorList>
    </citation>
    <scope>NUCLEOTIDE SEQUENCE</scope>
    <source>
        <strain evidence="2">GVMAG-M-3300024510-1</strain>
    </source>
</reference>
<keyword evidence="1" id="KW-0472">Membrane</keyword>
<dbReference type="AlphaFoldDB" id="A0A6C0IUS2"/>
<evidence type="ECO:0000313" key="2">
    <source>
        <dbReference type="EMBL" id="QHT97031.1"/>
    </source>
</evidence>
<keyword evidence="1" id="KW-1133">Transmembrane helix</keyword>
<protein>
    <submittedName>
        <fullName evidence="2">Uncharacterized protein</fullName>
    </submittedName>
</protein>
<organism evidence="2">
    <name type="scientific">viral metagenome</name>
    <dbReference type="NCBI Taxonomy" id="1070528"/>
    <lineage>
        <taxon>unclassified sequences</taxon>
        <taxon>metagenomes</taxon>
        <taxon>organismal metagenomes</taxon>
    </lineage>
</organism>
<sequence length="69" mass="7750">MNKALIILFRLFVVLCVLAAFSLLTSGIQFGLYNTVKPLEDYWLLFGVTYATVTMISAVAMGVVWFLKK</sequence>
<name>A0A6C0IUS2_9ZZZZ</name>
<accession>A0A6C0IUS2</accession>
<keyword evidence="1" id="KW-0812">Transmembrane</keyword>
<evidence type="ECO:0000256" key="1">
    <source>
        <dbReference type="SAM" id="Phobius"/>
    </source>
</evidence>
<feature type="transmembrane region" description="Helical" evidence="1">
    <location>
        <begin position="43"/>
        <end position="67"/>
    </location>
</feature>
<dbReference type="EMBL" id="MN740271">
    <property type="protein sequence ID" value="QHT97031.1"/>
    <property type="molecule type" value="Genomic_DNA"/>
</dbReference>